<sequence>MSRSYGSGVLLASINQFPVYRIGTPSIRFHQLPVHALPARLDVSAFRPFSTVESLYCQELSGEATAVVFEAVGKFREDEFYMTTHGRPEEECGDDRGWEACCWVESPSGDAKLSSQWSQMMRALHLITLRHTLQDPKRRQTPGTLLRMDNHGVTLKIGWSLRDKASGTSRATRLPFFNSFAVHRPPRTAKDVDFDRLVSVTFTLRSLEDDRARTSYYADLQSVVLLDYA</sequence>
<dbReference type="EMBL" id="JH687399">
    <property type="protein sequence ID" value="EIM80169.1"/>
    <property type="molecule type" value="Genomic_DNA"/>
</dbReference>
<evidence type="ECO:0000313" key="1">
    <source>
        <dbReference type="EMBL" id="EIM80169.1"/>
    </source>
</evidence>
<organism evidence="1 2">
    <name type="scientific">Stereum hirsutum (strain FP-91666)</name>
    <name type="common">White-rot fungus</name>
    <dbReference type="NCBI Taxonomy" id="721885"/>
    <lineage>
        <taxon>Eukaryota</taxon>
        <taxon>Fungi</taxon>
        <taxon>Dikarya</taxon>
        <taxon>Basidiomycota</taxon>
        <taxon>Agaricomycotina</taxon>
        <taxon>Agaricomycetes</taxon>
        <taxon>Russulales</taxon>
        <taxon>Stereaceae</taxon>
        <taxon>Stereum</taxon>
    </lineage>
</organism>
<protein>
    <submittedName>
        <fullName evidence="1">Uncharacterized protein</fullName>
    </submittedName>
</protein>
<dbReference type="Proteomes" id="UP000053927">
    <property type="component" value="Unassembled WGS sequence"/>
</dbReference>
<dbReference type="KEGG" id="shs:STEHIDRAFT_116023"/>
<dbReference type="AlphaFoldDB" id="R7RXV9"/>
<reference evidence="2" key="1">
    <citation type="journal article" date="2012" name="Science">
        <title>The Paleozoic origin of enzymatic lignin decomposition reconstructed from 31 fungal genomes.</title>
        <authorList>
            <person name="Floudas D."/>
            <person name="Binder M."/>
            <person name="Riley R."/>
            <person name="Barry K."/>
            <person name="Blanchette R.A."/>
            <person name="Henrissat B."/>
            <person name="Martinez A.T."/>
            <person name="Otillar R."/>
            <person name="Spatafora J.W."/>
            <person name="Yadav J.S."/>
            <person name="Aerts A."/>
            <person name="Benoit I."/>
            <person name="Boyd A."/>
            <person name="Carlson A."/>
            <person name="Copeland A."/>
            <person name="Coutinho P.M."/>
            <person name="de Vries R.P."/>
            <person name="Ferreira P."/>
            <person name="Findley K."/>
            <person name="Foster B."/>
            <person name="Gaskell J."/>
            <person name="Glotzer D."/>
            <person name="Gorecki P."/>
            <person name="Heitman J."/>
            <person name="Hesse C."/>
            <person name="Hori C."/>
            <person name="Igarashi K."/>
            <person name="Jurgens J.A."/>
            <person name="Kallen N."/>
            <person name="Kersten P."/>
            <person name="Kohler A."/>
            <person name="Kuees U."/>
            <person name="Kumar T.K.A."/>
            <person name="Kuo A."/>
            <person name="LaButti K."/>
            <person name="Larrondo L.F."/>
            <person name="Lindquist E."/>
            <person name="Ling A."/>
            <person name="Lombard V."/>
            <person name="Lucas S."/>
            <person name="Lundell T."/>
            <person name="Martin R."/>
            <person name="McLaughlin D.J."/>
            <person name="Morgenstern I."/>
            <person name="Morin E."/>
            <person name="Murat C."/>
            <person name="Nagy L.G."/>
            <person name="Nolan M."/>
            <person name="Ohm R.A."/>
            <person name="Patyshakuliyeva A."/>
            <person name="Rokas A."/>
            <person name="Ruiz-Duenas F.J."/>
            <person name="Sabat G."/>
            <person name="Salamov A."/>
            <person name="Samejima M."/>
            <person name="Schmutz J."/>
            <person name="Slot J.C."/>
            <person name="St John F."/>
            <person name="Stenlid J."/>
            <person name="Sun H."/>
            <person name="Sun S."/>
            <person name="Syed K."/>
            <person name="Tsang A."/>
            <person name="Wiebenga A."/>
            <person name="Young D."/>
            <person name="Pisabarro A."/>
            <person name="Eastwood D.C."/>
            <person name="Martin F."/>
            <person name="Cullen D."/>
            <person name="Grigoriev I.V."/>
            <person name="Hibbett D.S."/>
        </authorList>
    </citation>
    <scope>NUCLEOTIDE SEQUENCE [LARGE SCALE GENOMIC DNA]</scope>
    <source>
        <strain evidence="2">FP-91666</strain>
    </source>
</reference>
<keyword evidence="2" id="KW-1185">Reference proteome</keyword>
<evidence type="ECO:0000313" key="2">
    <source>
        <dbReference type="Proteomes" id="UP000053927"/>
    </source>
</evidence>
<name>R7RXV9_STEHR</name>
<dbReference type="RefSeq" id="XP_007310781.1">
    <property type="nucleotide sequence ID" value="XM_007310719.1"/>
</dbReference>
<dbReference type="GeneID" id="18795841"/>
<accession>R7RXV9</accession>
<gene>
    <name evidence="1" type="ORF">STEHIDRAFT_116023</name>
</gene>
<proteinExistence type="predicted"/>